<sequence>MEKPLTDKQYLLERFPGKGGWTYARLDEIPKDNDMPFGWVKVKGTIDGYSIEDYNLMPMGGGGLFLPVKAEIRKKIGKEEGDHVHIILYRDDSVFEIPEVFRQRLDDYPGLYAVFTKHKKWEQRMCINWIYSAKRPETVNERIIKTIYRLQRRKKIV</sequence>
<reference evidence="1 2" key="1">
    <citation type="submission" date="2024-04" db="EMBL/GenBank/DDBJ databases">
        <title>Flavobacterium sp. DGU11 16S ribosomal RNA gene Genome sequencing and assembly.</title>
        <authorList>
            <person name="Park S."/>
        </authorList>
    </citation>
    <scope>NUCLEOTIDE SEQUENCE [LARGE SCALE GENOMIC DNA]</scope>
    <source>
        <strain evidence="1 2">DGU11</strain>
    </source>
</reference>
<gene>
    <name evidence="1" type="ORF">AAEO56_08130</name>
</gene>
<keyword evidence="2" id="KW-1185">Reference proteome</keyword>
<dbReference type="InterPro" id="IPR037079">
    <property type="entry name" value="AF2212/PG0164-like_sf"/>
</dbReference>
<accession>A0ABU9HWY2</accession>
<dbReference type="Pfam" id="PF08922">
    <property type="entry name" value="DUF1905"/>
    <property type="match status" value="1"/>
</dbReference>
<name>A0ABU9HWY2_9FLAO</name>
<dbReference type="SUPFAM" id="SSF141694">
    <property type="entry name" value="AF2212/PG0164-like"/>
    <property type="match status" value="1"/>
</dbReference>
<proteinExistence type="predicted"/>
<dbReference type="EMBL" id="JBBYHR010000004">
    <property type="protein sequence ID" value="MEL1244223.1"/>
    <property type="molecule type" value="Genomic_DNA"/>
</dbReference>
<organism evidence="1 2">
    <name type="scientific">Flavobacterium arundinis</name>
    <dbReference type="NCBI Taxonomy" id="3139143"/>
    <lineage>
        <taxon>Bacteria</taxon>
        <taxon>Pseudomonadati</taxon>
        <taxon>Bacteroidota</taxon>
        <taxon>Flavobacteriia</taxon>
        <taxon>Flavobacteriales</taxon>
        <taxon>Flavobacteriaceae</taxon>
        <taxon>Flavobacterium</taxon>
    </lineage>
</organism>
<evidence type="ECO:0000313" key="2">
    <source>
        <dbReference type="Proteomes" id="UP001464555"/>
    </source>
</evidence>
<dbReference type="Proteomes" id="UP001464555">
    <property type="component" value="Unassembled WGS sequence"/>
</dbReference>
<dbReference type="Pfam" id="PF13376">
    <property type="entry name" value="OmdA"/>
    <property type="match status" value="1"/>
</dbReference>
<protein>
    <submittedName>
        <fullName evidence="1">YdeI/OmpD-associated family protein</fullName>
    </submittedName>
</protein>
<dbReference type="RefSeq" id="WP_341696542.1">
    <property type="nucleotide sequence ID" value="NZ_JBBYHR010000004.1"/>
</dbReference>
<dbReference type="InterPro" id="IPR015018">
    <property type="entry name" value="DUF1905"/>
</dbReference>
<dbReference type="Gene3D" id="2.40.30.100">
    <property type="entry name" value="AF2212/PG0164-like"/>
    <property type="match status" value="1"/>
</dbReference>
<evidence type="ECO:0000313" key="1">
    <source>
        <dbReference type="EMBL" id="MEL1244223.1"/>
    </source>
</evidence>
<comment type="caution">
    <text evidence="1">The sequence shown here is derived from an EMBL/GenBank/DDBJ whole genome shotgun (WGS) entry which is preliminary data.</text>
</comment>